<protein>
    <submittedName>
        <fullName evidence="2">Uncharacterized protein</fullName>
    </submittedName>
</protein>
<dbReference type="EMBL" id="CADCTE010000099">
    <property type="protein sequence ID" value="CAA9241915.1"/>
    <property type="molecule type" value="Genomic_DNA"/>
</dbReference>
<reference evidence="2" key="1">
    <citation type="submission" date="2020-02" db="EMBL/GenBank/DDBJ databases">
        <authorList>
            <person name="Meier V. D."/>
        </authorList>
    </citation>
    <scope>NUCLEOTIDE SEQUENCE</scope>
    <source>
        <strain evidence="2">AVDCRST_MAG83</strain>
    </source>
</reference>
<feature type="non-terminal residue" evidence="2">
    <location>
        <position position="85"/>
    </location>
</feature>
<feature type="non-terminal residue" evidence="2">
    <location>
        <position position="1"/>
    </location>
</feature>
<proteinExistence type="predicted"/>
<evidence type="ECO:0000256" key="1">
    <source>
        <dbReference type="SAM" id="MobiDB-lite"/>
    </source>
</evidence>
<organism evidence="2">
    <name type="scientific">uncultured Arthrobacter sp</name>
    <dbReference type="NCBI Taxonomy" id="114050"/>
    <lineage>
        <taxon>Bacteria</taxon>
        <taxon>Bacillati</taxon>
        <taxon>Actinomycetota</taxon>
        <taxon>Actinomycetes</taxon>
        <taxon>Micrococcales</taxon>
        <taxon>Micrococcaceae</taxon>
        <taxon>Arthrobacter</taxon>
        <taxon>environmental samples</taxon>
    </lineage>
</organism>
<accession>A0A6J4I6V9</accession>
<feature type="compositionally biased region" description="Basic residues" evidence="1">
    <location>
        <begin position="76"/>
        <end position="85"/>
    </location>
</feature>
<evidence type="ECO:0000313" key="2">
    <source>
        <dbReference type="EMBL" id="CAA9241915.1"/>
    </source>
</evidence>
<feature type="region of interest" description="Disordered" evidence="1">
    <location>
        <begin position="1"/>
        <end position="85"/>
    </location>
</feature>
<feature type="compositionally biased region" description="Basic and acidic residues" evidence="1">
    <location>
        <begin position="19"/>
        <end position="38"/>
    </location>
</feature>
<sequence length="85" mass="9524">ASNHQQRPAGVGRRVGGRHYADLRDGERRRGDPRRTLALDRQPALPNRGHRVPLPQPPPPRRPGLTTGLRREPAHHSRGRRGVGM</sequence>
<name>A0A6J4I6V9_9MICC</name>
<dbReference type="AlphaFoldDB" id="A0A6J4I6V9"/>
<gene>
    <name evidence="2" type="ORF">AVDCRST_MAG83-1677</name>
</gene>